<keyword evidence="1" id="KW-0472">Membrane</keyword>
<organism evidence="2 3">
    <name type="scientific">Streptococcus mitis</name>
    <dbReference type="NCBI Taxonomy" id="28037"/>
    <lineage>
        <taxon>Bacteria</taxon>
        <taxon>Bacillati</taxon>
        <taxon>Bacillota</taxon>
        <taxon>Bacilli</taxon>
        <taxon>Lactobacillales</taxon>
        <taxon>Streptococcaceae</taxon>
        <taxon>Streptococcus</taxon>
        <taxon>Streptococcus mitis group</taxon>
    </lineage>
</organism>
<dbReference type="AlphaFoldDB" id="A0A081Q433"/>
<dbReference type="PATRIC" id="fig|28037.95.peg.402"/>
<dbReference type="EMBL" id="JPFU01000005">
    <property type="protein sequence ID" value="KEQ37706.1"/>
    <property type="molecule type" value="Genomic_DNA"/>
</dbReference>
<accession>A0A081Q433</accession>
<gene>
    <name evidence="2" type="ORF">SK629_0442</name>
</gene>
<keyword evidence="1" id="KW-0812">Transmembrane</keyword>
<reference evidence="2 3" key="1">
    <citation type="submission" date="2014-05" db="EMBL/GenBank/DDBJ databases">
        <authorList>
            <person name="Daugherty S.C."/>
            <person name="Tallon L.J."/>
            <person name="Sadzewicz L."/>
            <person name="Kilian M."/>
            <person name="Tettelin H."/>
        </authorList>
    </citation>
    <scope>NUCLEOTIDE SEQUENCE [LARGE SCALE GENOMIC DNA]</scope>
    <source>
        <strain evidence="2 3">SK629</strain>
    </source>
</reference>
<evidence type="ECO:0000256" key="1">
    <source>
        <dbReference type="SAM" id="Phobius"/>
    </source>
</evidence>
<feature type="transmembrane region" description="Helical" evidence="1">
    <location>
        <begin position="249"/>
        <end position="273"/>
    </location>
</feature>
<dbReference type="RefSeq" id="WP_042900381.1">
    <property type="nucleotide sequence ID" value="NZ_JPFU01000005.1"/>
</dbReference>
<protein>
    <submittedName>
        <fullName evidence="2">Putative membrane protein</fullName>
    </submittedName>
</protein>
<keyword evidence="1" id="KW-1133">Transmembrane helix</keyword>
<evidence type="ECO:0000313" key="2">
    <source>
        <dbReference type="EMBL" id="KEQ37706.1"/>
    </source>
</evidence>
<dbReference type="OrthoDB" id="6399368at2"/>
<comment type="caution">
    <text evidence="2">The sequence shown here is derived from an EMBL/GenBank/DDBJ whole genome shotgun (WGS) entry which is preliminary data.</text>
</comment>
<feature type="transmembrane region" description="Helical" evidence="1">
    <location>
        <begin position="209"/>
        <end position="228"/>
    </location>
</feature>
<feature type="transmembrane region" description="Helical" evidence="1">
    <location>
        <begin position="149"/>
        <end position="166"/>
    </location>
</feature>
<proteinExistence type="predicted"/>
<name>A0A081Q433_STRMT</name>
<feature type="transmembrane region" description="Helical" evidence="1">
    <location>
        <begin position="97"/>
        <end position="116"/>
    </location>
</feature>
<evidence type="ECO:0000313" key="3">
    <source>
        <dbReference type="Proteomes" id="UP000028090"/>
    </source>
</evidence>
<dbReference type="Proteomes" id="UP000028090">
    <property type="component" value="Unassembled WGS sequence"/>
</dbReference>
<feature type="transmembrane region" description="Helical" evidence="1">
    <location>
        <begin position="6"/>
        <end position="25"/>
    </location>
</feature>
<feature type="transmembrane region" description="Helical" evidence="1">
    <location>
        <begin position="171"/>
        <end position="189"/>
    </location>
</feature>
<sequence length="274" mass="31796">MNFKNIVEILTGFITYGIPVLSFLWQIKSDSSAKKQIESIVTNYNNQNHSNFDFKDINIQNGYIQVNNPQNINIELKNELNKLEKDRLEDKKFLSNNLYLVSFLIIFLVFIFNLIIKDWSVLKKISSIWETNIIKDNLVLSFDSTLKQVLLMVLIYIILVVIKYLLDKQSLIKTLGFILAFVLYLFTYLEIKDGFILLLKYPVISSDFSMFISLLVALIVLSFLFFSLKTLIERLCSLILVYKSKIKTTLINTISSISVVIAPIFILVIKFIFK</sequence>